<dbReference type="InterPro" id="IPR002629">
    <property type="entry name" value="Met_Synth_C/arc"/>
</dbReference>
<dbReference type="Gene3D" id="3.20.20.210">
    <property type="match status" value="1"/>
</dbReference>
<dbReference type="EMBL" id="BSUJ01000001">
    <property type="protein sequence ID" value="GMA20191.1"/>
    <property type="molecule type" value="Genomic_DNA"/>
</dbReference>
<proteinExistence type="predicted"/>
<dbReference type="Proteomes" id="UP001157109">
    <property type="component" value="Unassembled WGS sequence"/>
</dbReference>
<evidence type="ECO:0000313" key="2">
    <source>
        <dbReference type="EMBL" id="GMA20191.1"/>
    </source>
</evidence>
<dbReference type="RefSeq" id="WP_241444909.1">
    <property type="nucleotide sequence ID" value="NZ_BSUJ01000001.1"/>
</dbReference>
<evidence type="ECO:0000313" key="3">
    <source>
        <dbReference type="Proteomes" id="UP001157109"/>
    </source>
</evidence>
<dbReference type="InterPro" id="IPR038071">
    <property type="entry name" value="UROD/MetE-like_sf"/>
</dbReference>
<reference evidence="3" key="1">
    <citation type="journal article" date="2019" name="Int. J. Syst. Evol. Microbiol.">
        <title>The Global Catalogue of Microorganisms (GCM) 10K type strain sequencing project: providing services to taxonomists for standard genome sequencing and annotation.</title>
        <authorList>
            <consortium name="The Broad Institute Genomics Platform"/>
            <consortium name="The Broad Institute Genome Sequencing Center for Infectious Disease"/>
            <person name="Wu L."/>
            <person name="Ma J."/>
        </authorList>
    </citation>
    <scope>NUCLEOTIDE SEQUENCE [LARGE SCALE GENOMIC DNA]</scope>
    <source>
        <strain evidence="3">NBRC 105830</strain>
    </source>
</reference>
<feature type="domain" description="Cobalamin-independent methionine synthase MetE C-terminal/archaeal" evidence="1">
    <location>
        <begin position="5"/>
        <end position="320"/>
    </location>
</feature>
<comment type="caution">
    <text evidence="2">The sequence shown here is derived from an EMBL/GenBank/DDBJ whole genome shotgun (WGS) entry which is preliminary data.</text>
</comment>
<dbReference type="SUPFAM" id="SSF51726">
    <property type="entry name" value="UROD/MetE-like"/>
    <property type="match status" value="1"/>
</dbReference>
<gene>
    <name evidence="2" type="ORF">GCM10025862_22120</name>
</gene>
<evidence type="ECO:0000259" key="1">
    <source>
        <dbReference type="Pfam" id="PF01717"/>
    </source>
</evidence>
<organism evidence="2 3">
    <name type="scientific">Arsenicicoccus piscis</name>
    <dbReference type="NCBI Taxonomy" id="673954"/>
    <lineage>
        <taxon>Bacteria</taxon>
        <taxon>Bacillati</taxon>
        <taxon>Actinomycetota</taxon>
        <taxon>Actinomycetes</taxon>
        <taxon>Micrococcales</taxon>
        <taxon>Intrasporangiaceae</taxon>
        <taxon>Arsenicicoccus</taxon>
    </lineage>
</organism>
<accession>A0ABQ6HPA5</accession>
<keyword evidence="3" id="KW-1185">Reference proteome</keyword>
<sequence>MTRATGMGSWPGTDVAQADRIIRDLLGDGGLPYVPELPDRGPGADMIGRAAGLLVDLPVDLQPIGWRLVDRPGRDAQRASAIRRQDLDLVAEVYDGYEGELKVQATGPWTLASGIWLPRGERVIVDEGATRDLVESLAEGIRGYAEEVERLVPDAQVVVQLDEPSLPSVLGGRLPTASGFGRIRAVDSFVAANALSATVKAVGERTTVIHCCAKGAPIPLLRTTGASALAVDTQVIGPKTWESVAVTVEDGLPVWLGVLPTTGEPPRVQRVVDELLARWEDLGVDPHLLDGLVVSPACGLAGQTWAGAVETHRRIVEVATELATRTAA</sequence>
<name>A0ABQ6HPA5_9MICO</name>
<protein>
    <recommendedName>
        <fullName evidence="1">Cobalamin-independent methionine synthase MetE C-terminal/archaeal domain-containing protein</fullName>
    </recommendedName>
</protein>
<dbReference type="Pfam" id="PF01717">
    <property type="entry name" value="Meth_synt_2"/>
    <property type="match status" value="1"/>
</dbReference>